<evidence type="ECO:0000256" key="6">
    <source>
        <dbReference type="SAM" id="Phobius"/>
    </source>
</evidence>
<keyword evidence="9" id="KW-1185">Reference proteome</keyword>
<comment type="caution">
    <text evidence="8">The sequence shown here is derived from an EMBL/GenBank/DDBJ whole genome shotgun (WGS) entry which is preliminary data.</text>
</comment>
<comment type="subcellular location">
    <subcellularLocation>
        <location evidence="1">Membrane</location>
        <topology evidence="1">Multi-pass membrane protein</topology>
    </subcellularLocation>
</comment>
<proteinExistence type="predicted"/>
<gene>
    <name evidence="8" type="ORF">H4R34_004691</name>
</gene>
<dbReference type="OrthoDB" id="68611at2759"/>
<evidence type="ECO:0000256" key="5">
    <source>
        <dbReference type="SAM" id="MobiDB-lite"/>
    </source>
</evidence>
<dbReference type="EMBL" id="JANBQB010000644">
    <property type="protein sequence ID" value="KAJ1974516.1"/>
    <property type="molecule type" value="Genomic_DNA"/>
</dbReference>
<feature type="transmembrane region" description="Helical" evidence="6">
    <location>
        <begin position="39"/>
        <end position="57"/>
    </location>
</feature>
<evidence type="ECO:0000313" key="9">
    <source>
        <dbReference type="Proteomes" id="UP001151582"/>
    </source>
</evidence>
<keyword evidence="4 6" id="KW-0472">Membrane</keyword>
<organism evidence="8 9">
    <name type="scientific">Dimargaris verticillata</name>
    <dbReference type="NCBI Taxonomy" id="2761393"/>
    <lineage>
        <taxon>Eukaryota</taxon>
        <taxon>Fungi</taxon>
        <taxon>Fungi incertae sedis</taxon>
        <taxon>Zoopagomycota</taxon>
        <taxon>Kickxellomycotina</taxon>
        <taxon>Dimargaritomycetes</taxon>
        <taxon>Dimargaritales</taxon>
        <taxon>Dimargaritaceae</taxon>
        <taxon>Dimargaris</taxon>
    </lineage>
</organism>
<dbReference type="Pfam" id="PF13515">
    <property type="entry name" value="FUSC_2"/>
    <property type="match status" value="1"/>
</dbReference>
<evidence type="ECO:0000256" key="1">
    <source>
        <dbReference type="ARBA" id="ARBA00004141"/>
    </source>
</evidence>
<sequence length="474" mass="52603">MVPTVGGSTSVSVYRVLGTIMGGLAAFVVYVVCHGLRQLALTGAGLPVGLGWLHWLLDDSLLSFPLIYPLAIFLVTLPGFHILLNTGYPKVGQFSLITFSVVLLNKMQGGEDSDVDIADIAVDRTVAVVAGVIIGLLVNVYIWPYEARTEIRSQLSALFIHMSVLYDKLVSAFSGRIEGSQDLSPTSHLVPPNGARAGDIDRPTLARYPLPSSQTFYAMANQPLLPQLRSLFDTELALQKSVLELNGLLKLTPHEPRLKGPYPTHVYRRVLASCQTILDKLVAVRCAAAKHLWQLRSSQLPFPTNESAAHLTDSHSDLSPVSQFTQDLLRPCQRERANFVGCTLLYFYILASALLLKTPLPPFLPPIGQAHRKLVDKVRKLEQWQRYQRQRSDPNGLAQPTHDAMRGSGEGRRPTKPAPDHMYYMFYYAQVELFADIVHELESLGQGMVELFGCYGGYELRRLQQRDLGALEQS</sequence>
<evidence type="ECO:0000256" key="2">
    <source>
        <dbReference type="ARBA" id="ARBA00022692"/>
    </source>
</evidence>
<keyword evidence="3 6" id="KW-1133">Transmembrane helix</keyword>
<feature type="region of interest" description="Disordered" evidence="5">
    <location>
        <begin position="387"/>
        <end position="415"/>
    </location>
</feature>
<dbReference type="InterPro" id="IPR052430">
    <property type="entry name" value="IVT-Associated"/>
</dbReference>
<keyword evidence="2 6" id="KW-0812">Transmembrane</keyword>
<feature type="transmembrane region" description="Helical" evidence="6">
    <location>
        <begin position="91"/>
        <end position="107"/>
    </location>
</feature>
<evidence type="ECO:0000256" key="3">
    <source>
        <dbReference type="ARBA" id="ARBA00022989"/>
    </source>
</evidence>
<dbReference type="InterPro" id="IPR049453">
    <property type="entry name" value="Memb_transporter_dom"/>
</dbReference>
<dbReference type="Proteomes" id="UP001151582">
    <property type="component" value="Unassembled WGS sequence"/>
</dbReference>
<reference evidence="8" key="1">
    <citation type="submission" date="2022-07" db="EMBL/GenBank/DDBJ databases">
        <title>Phylogenomic reconstructions and comparative analyses of Kickxellomycotina fungi.</title>
        <authorList>
            <person name="Reynolds N.K."/>
            <person name="Stajich J.E."/>
            <person name="Barry K."/>
            <person name="Grigoriev I.V."/>
            <person name="Crous P."/>
            <person name="Smith M.E."/>
        </authorList>
    </citation>
    <scope>NUCLEOTIDE SEQUENCE</scope>
    <source>
        <strain evidence="8">RSA 567</strain>
    </source>
</reference>
<dbReference type="PANTHER" id="PTHR47804:SF3">
    <property type="entry name" value="PROTEIN BRE4"/>
    <property type="match status" value="1"/>
</dbReference>
<protein>
    <recommendedName>
        <fullName evidence="7">Integral membrane bound transporter domain-containing protein</fullName>
    </recommendedName>
</protein>
<dbReference type="AlphaFoldDB" id="A0A9W8EBY9"/>
<feature type="compositionally biased region" description="Basic and acidic residues" evidence="5">
    <location>
        <begin position="403"/>
        <end position="413"/>
    </location>
</feature>
<feature type="transmembrane region" description="Helical" evidence="6">
    <location>
        <begin position="337"/>
        <end position="356"/>
    </location>
</feature>
<evidence type="ECO:0000313" key="8">
    <source>
        <dbReference type="EMBL" id="KAJ1974516.1"/>
    </source>
</evidence>
<feature type="transmembrane region" description="Helical" evidence="6">
    <location>
        <begin position="63"/>
        <end position="84"/>
    </location>
</feature>
<feature type="domain" description="Integral membrane bound transporter" evidence="7">
    <location>
        <begin position="48"/>
        <end position="138"/>
    </location>
</feature>
<feature type="transmembrane region" description="Helical" evidence="6">
    <location>
        <begin position="127"/>
        <end position="145"/>
    </location>
</feature>
<dbReference type="PANTHER" id="PTHR47804">
    <property type="entry name" value="60S RIBOSOMAL PROTEIN L19"/>
    <property type="match status" value="1"/>
</dbReference>
<feature type="transmembrane region" description="Helical" evidence="6">
    <location>
        <begin position="12"/>
        <end position="32"/>
    </location>
</feature>
<name>A0A9W8EBY9_9FUNG</name>
<dbReference type="GO" id="GO:0016020">
    <property type="term" value="C:membrane"/>
    <property type="evidence" value="ECO:0007669"/>
    <property type="project" value="UniProtKB-SubCell"/>
</dbReference>
<evidence type="ECO:0000259" key="7">
    <source>
        <dbReference type="Pfam" id="PF13515"/>
    </source>
</evidence>
<evidence type="ECO:0000256" key="4">
    <source>
        <dbReference type="ARBA" id="ARBA00023136"/>
    </source>
</evidence>
<accession>A0A9W8EBY9</accession>